<dbReference type="InterPro" id="IPR013636">
    <property type="entry name" value="ARMH3_C"/>
</dbReference>
<dbReference type="InterPro" id="IPR039868">
    <property type="entry name" value="ARMD3-like"/>
</dbReference>
<keyword evidence="7" id="KW-1185">Reference proteome</keyword>
<dbReference type="OrthoDB" id="2012278at2759"/>
<dbReference type="Pfam" id="PF08427">
    <property type="entry name" value="ARMH3_C"/>
    <property type="match status" value="1"/>
</dbReference>
<dbReference type="PANTHER" id="PTHR13608:SF3">
    <property type="entry name" value="ARMADILLO-LIKE HELICAL DOMAIN-CONTAINING PROTEIN 3"/>
    <property type="match status" value="1"/>
</dbReference>
<reference evidence="6" key="1">
    <citation type="journal article" date="2020" name="Stud. Mycol.">
        <title>101 Dothideomycetes genomes: a test case for predicting lifestyles and emergence of pathogens.</title>
        <authorList>
            <person name="Haridas S."/>
            <person name="Albert R."/>
            <person name="Binder M."/>
            <person name="Bloem J."/>
            <person name="Labutti K."/>
            <person name="Salamov A."/>
            <person name="Andreopoulos B."/>
            <person name="Baker S."/>
            <person name="Barry K."/>
            <person name="Bills G."/>
            <person name="Bluhm B."/>
            <person name="Cannon C."/>
            <person name="Castanera R."/>
            <person name="Culley D."/>
            <person name="Daum C."/>
            <person name="Ezra D."/>
            <person name="Gonzalez J."/>
            <person name="Henrissat B."/>
            <person name="Kuo A."/>
            <person name="Liang C."/>
            <person name="Lipzen A."/>
            <person name="Lutzoni F."/>
            <person name="Magnuson J."/>
            <person name="Mondo S."/>
            <person name="Nolan M."/>
            <person name="Ohm R."/>
            <person name="Pangilinan J."/>
            <person name="Park H.-J."/>
            <person name="Ramirez L."/>
            <person name="Alfaro M."/>
            <person name="Sun H."/>
            <person name="Tritt A."/>
            <person name="Yoshinaga Y."/>
            <person name="Zwiers L.-H."/>
            <person name="Turgeon B."/>
            <person name="Goodwin S."/>
            <person name="Spatafora J."/>
            <person name="Crous P."/>
            <person name="Grigoriev I."/>
        </authorList>
    </citation>
    <scope>NUCLEOTIDE SEQUENCE</scope>
    <source>
        <strain evidence="6">CBS 480.64</strain>
    </source>
</reference>
<proteinExistence type="predicted"/>
<dbReference type="GO" id="GO:0005829">
    <property type="term" value="C:cytosol"/>
    <property type="evidence" value="ECO:0007669"/>
    <property type="project" value="TreeGrafter"/>
</dbReference>
<evidence type="ECO:0000256" key="2">
    <source>
        <dbReference type="ARBA" id="ARBA00022692"/>
    </source>
</evidence>
<dbReference type="Proteomes" id="UP000799421">
    <property type="component" value="Unassembled WGS sequence"/>
</dbReference>
<evidence type="ECO:0000256" key="1">
    <source>
        <dbReference type="ARBA" id="ARBA00004370"/>
    </source>
</evidence>
<keyword evidence="3" id="KW-1133">Transmembrane helix</keyword>
<name>A0A6A7C4X3_9PEZI</name>
<evidence type="ECO:0000313" key="7">
    <source>
        <dbReference type="Proteomes" id="UP000799421"/>
    </source>
</evidence>
<accession>A0A6A7C4X3</accession>
<feature type="domain" description="Armadillo-like helical" evidence="5">
    <location>
        <begin position="396"/>
        <end position="620"/>
    </location>
</feature>
<evidence type="ECO:0000259" key="5">
    <source>
        <dbReference type="SMART" id="SM01158"/>
    </source>
</evidence>
<evidence type="ECO:0000256" key="3">
    <source>
        <dbReference type="ARBA" id="ARBA00022989"/>
    </source>
</evidence>
<comment type="subcellular location">
    <subcellularLocation>
        <location evidence="1">Membrane</location>
    </subcellularLocation>
</comment>
<dbReference type="PANTHER" id="PTHR13608">
    <property type="entry name" value="ARMADILLO-LIKE HELICAL DOMAIN-CONTAINING PROTEIN 3"/>
    <property type="match status" value="1"/>
</dbReference>
<gene>
    <name evidence="6" type="ORF">K470DRAFT_212608</name>
</gene>
<dbReference type="GO" id="GO:0016020">
    <property type="term" value="C:membrane"/>
    <property type="evidence" value="ECO:0007669"/>
    <property type="project" value="UniProtKB-SubCell"/>
</dbReference>
<evidence type="ECO:0000256" key="4">
    <source>
        <dbReference type="ARBA" id="ARBA00023136"/>
    </source>
</evidence>
<keyword evidence="2" id="KW-0812">Transmembrane</keyword>
<evidence type="ECO:0000313" key="6">
    <source>
        <dbReference type="EMBL" id="KAF2862636.1"/>
    </source>
</evidence>
<sequence length="626" mass="69874">MESPLTQQTRPPVFEPKVIDLYKKLFGEVSDEEKPSGFWRELLLLKPELGRLREILDKASGDFLLQNQQQSQQLLQHAVKAIKAAQAPADENALDTLIVFFALVLGKKYTSPSSDVIEVLAGLDKVDSVFNELVAVLDDVIDKGRSLPVRQKAVRTAIAVVSGSYKTALITYFFQRDFFPALMKLVQQLDSPLQAAEPLLLTGLLANNNKFEAQNQYRVRFADFVNDGAMGEVVESVAWTCTLLRARYIGILDDTPVGWSLTGALSYVGLGALAGTPAVPVLAEEQQKELFSEQPGPESAILLTLYDFVLANRLFRHRFTTQPPAFPAEQPPPISSFLSLTSYLSQHAHRSARAVLYSYTTCLILLILVQDSGTAKALCETSGAVRLCRQRPPHLPPGKWDNRPYASAILDILVDGINHNLRKRLDVGLYMQFLTTMSHLLSYLSKTRTKLPYHWSELWRSLLSFARFLEQYHGDLKTLSGSQEVVELLVQVLHRALTSGEAFLLEAKEYDDLLYKLVESGEALTKLSNSYQLSKSESESRIKALIGVSTHYNELIEEHKAKQDHLSPKGVIAVIKQGYETLNIESNERVDGMGEYREADHKATLKRIVRVAAADAVVLALKHGER</sequence>
<dbReference type="SMART" id="SM01158">
    <property type="entry name" value="DUF1741"/>
    <property type="match status" value="1"/>
</dbReference>
<dbReference type="EMBL" id="MU005965">
    <property type="protein sequence ID" value="KAF2862636.1"/>
    <property type="molecule type" value="Genomic_DNA"/>
</dbReference>
<keyword evidence="4" id="KW-0472">Membrane</keyword>
<protein>
    <submittedName>
        <fullName evidence="6">DUF1741-domain-containing protein</fullName>
    </submittedName>
</protein>
<organism evidence="6 7">
    <name type="scientific">Piedraia hortae CBS 480.64</name>
    <dbReference type="NCBI Taxonomy" id="1314780"/>
    <lineage>
        <taxon>Eukaryota</taxon>
        <taxon>Fungi</taxon>
        <taxon>Dikarya</taxon>
        <taxon>Ascomycota</taxon>
        <taxon>Pezizomycotina</taxon>
        <taxon>Dothideomycetes</taxon>
        <taxon>Dothideomycetidae</taxon>
        <taxon>Capnodiales</taxon>
        <taxon>Piedraiaceae</taxon>
        <taxon>Piedraia</taxon>
    </lineage>
</organism>
<dbReference type="AlphaFoldDB" id="A0A6A7C4X3"/>